<comment type="caution">
    <text evidence="1">The sequence shown here is derived from an EMBL/GenBank/DDBJ whole genome shotgun (WGS) entry which is preliminary data.</text>
</comment>
<protein>
    <submittedName>
        <fullName evidence="1">SIMPL domain-containing protein</fullName>
    </submittedName>
</protein>
<dbReference type="InterPro" id="IPR052022">
    <property type="entry name" value="26kDa_periplasmic_antigen"/>
</dbReference>
<keyword evidence="2" id="KW-1185">Reference proteome</keyword>
<dbReference type="Gene3D" id="3.30.110.170">
    <property type="entry name" value="Protein of unknown function (DUF541), domain 1"/>
    <property type="match status" value="1"/>
</dbReference>
<dbReference type="PANTHER" id="PTHR34387">
    <property type="entry name" value="SLR1258 PROTEIN"/>
    <property type="match status" value="1"/>
</dbReference>
<dbReference type="PANTHER" id="PTHR34387:SF1">
    <property type="entry name" value="PERIPLASMIC IMMUNOGENIC PROTEIN"/>
    <property type="match status" value="1"/>
</dbReference>
<gene>
    <name evidence="1" type="ORF">ACFOX0_33125</name>
</gene>
<dbReference type="InterPro" id="IPR007497">
    <property type="entry name" value="SIMPL/DUF541"/>
</dbReference>
<dbReference type="Pfam" id="PF04402">
    <property type="entry name" value="SIMPL"/>
    <property type="match status" value="1"/>
</dbReference>
<sequence length="237" mass="25080">MALLRGLDDVRAHGMAHNLVGSAFMQMVEHPWGITAFGAASVKAVPDLVRVRFKIVRMEQAPAAAFEAVRTAVGAVRGALREHGIMDAAVEGSRLDLRTASEYVDGSRKFVGYQCQAAFAVQSDVLDDVEPLLIDIVAAGANEIEGVDFDVTGKRELRAEARRRAVAAARAKAELYADAAGVRIGAVLHIEDIDPEQPGAARYRSHAEAAATSAQDLAPGHVVVSAAVVLGYAVARD</sequence>
<dbReference type="EMBL" id="JBHSBN010000056">
    <property type="protein sequence ID" value="MFC4110741.1"/>
    <property type="molecule type" value="Genomic_DNA"/>
</dbReference>
<name>A0ABV8KYZ9_9ACTN</name>
<organism evidence="1 2">
    <name type="scientific">Micromonospora zhanjiangensis</name>
    <dbReference type="NCBI Taxonomy" id="1522057"/>
    <lineage>
        <taxon>Bacteria</taxon>
        <taxon>Bacillati</taxon>
        <taxon>Actinomycetota</taxon>
        <taxon>Actinomycetes</taxon>
        <taxon>Micromonosporales</taxon>
        <taxon>Micromonosporaceae</taxon>
        <taxon>Micromonospora</taxon>
    </lineage>
</organism>
<accession>A0ABV8KYZ9</accession>
<proteinExistence type="predicted"/>
<evidence type="ECO:0000313" key="1">
    <source>
        <dbReference type="EMBL" id="MFC4110741.1"/>
    </source>
</evidence>
<dbReference type="Proteomes" id="UP001595868">
    <property type="component" value="Unassembled WGS sequence"/>
</dbReference>
<reference evidence="2" key="1">
    <citation type="journal article" date="2019" name="Int. J. Syst. Evol. Microbiol.">
        <title>The Global Catalogue of Microorganisms (GCM) 10K type strain sequencing project: providing services to taxonomists for standard genome sequencing and annotation.</title>
        <authorList>
            <consortium name="The Broad Institute Genomics Platform"/>
            <consortium name="The Broad Institute Genome Sequencing Center for Infectious Disease"/>
            <person name="Wu L."/>
            <person name="Ma J."/>
        </authorList>
    </citation>
    <scope>NUCLEOTIDE SEQUENCE [LARGE SCALE GENOMIC DNA]</scope>
    <source>
        <strain evidence="2">2902at01</strain>
    </source>
</reference>
<dbReference type="Gene3D" id="3.30.70.2970">
    <property type="entry name" value="Protein of unknown function (DUF541), domain 2"/>
    <property type="match status" value="1"/>
</dbReference>
<dbReference type="RefSeq" id="WP_377553436.1">
    <property type="nucleotide sequence ID" value="NZ_JBHSBN010000056.1"/>
</dbReference>
<evidence type="ECO:0000313" key="2">
    <source>
        <dbReference type="Proteomes" id="UP001595868"/>
    </source>
</evidence>